<dbReference type="Proteomes" id="UP000681340">
    <property type="component" value="Unassembled WGS sequence"/>
</dbReference>
<accession>A0A919SRT3</accession>
<gene>
    <name evidence="1" type="ORF">Aau02nite_70510</name>
</gene>
<proteinExistence type="predicted"/>
<dbReference type="EMBL" id="BOQL01000062">
    <property type="protein sequence ID" value="GIM76369.1"/>
    <property type="molecule type" value="Genomic_DNA"/>
</dbReference>
<organism evidence="1 2">
    <name type="scientific">Actinoplanes auranticolor</name>
    <dbReference type="NCBI Taxonomy" id="47988"/>
    <lineage>
        <taxon>Bacteria</taxon>
        <taxon>Bacillati</taxon>
        <taxon>Actinomycetota</taxon>
        <taxon>Actinomycetes</taxon>
        <taxon>Micromonosporales</taxon>
        <taxon>Micromonosporaceae</taxon>
        <taxon>Actinoplanes</taxon>
    </lineage>
</organism>
<sequence>MHDDQPREQHRVAVLRVDVRGSPPRDLIVMVVEVGRRRGDDRVLGTASTPERVAEILRDWLEALTAG</sequence>
<protein>
    <submittedName>
        <fullName evidence="1">Uncharacterized protein</fullName>
    </submittedName>
</protein>
<reference evidence="1" key="1">
    <citation type="submission" date="2021-03" db="EMBL/GenBank/DDBJ databases">
        <title>Whole genome shotgun sequence of Actinoplanes auranticolor NBRC 12245.</title>
        <authorList>
            <person name="Komaki H."/>
            <person name="Tamura T."/>
        </authorList>
    </citation>
    <scope>NUCLEOTIDE SEQUENCE</scope>
    <source>
        <strain evidence="1">NBRC 12245</strain>
    </source>
</reference>
<dbReference type="AlphaFoldDB" id="A0A919SRT3"/>
<evidence type="ECO:0000313" key="2">
    <source>
        <dbReference type="Proteomes" id="UP000681340"/>
    </source>
</evidence>
<name>A0A919SRT3_9ACTN</name>
<comment type="caution">
    <text evidence="1">The sequence shown here is derived from an EMBL/GenBank/DDBJ whole genome shotgun (WGS) entry which is preliminary data.</text>
</comment>
<keyword evidence="2" id="KW-1185">Reference proteome</keyword>
<evidence type="ECO:0000313" key="1">
    <source>
        <dbReference type="EMBL" id="GIM76369.1"/>
    </source>
</evidence>
<dbReference type="RefSeq" id="WP_212992914.1">
    <property type="nucleotide sequence ID" value="NZ_BAABEA010000023.1"/>
</dbReference>